<dbReference type="InterPro" id="IPR050121">
    <property type="entry name" value="Cytochrome_P450_monoxygenase"/>
</dbReference>
<evidence type="ECO:0000256" key="5">
    <source>
        <dbReference type="ARBA" id="ARBA00023002"/>
    </source>
</evidence>
<dbReference type="GO" id="GO:0004497">
    <property type="term" value="F:monooxygenase activity"/>
    <property type="evidence" value="ECO:0007669"/>
    <property type="project" value="UniProtKB-KW"/>
</dbReference>
<dbReference type="OrthoDB" id="1470350at2759"/>
<proteinExistence type="inferred from homology"/>
<dbReference type="InterPro" id="IPR001128">
    <property type="entry name" value="Cyt_P450"/>
</dbReference>
<dbReference type="GO" id="GO:0020037">
    <property type="term" value="F:heme binding"/>
    <property type="evidence" value="ECO:0007669"/>
    <property type="project" value="InterPro"/>
</dbReference>
<organism evidence="10 11">
    <name type="scientific">Aspergillus bertholletiae</name>
    <dbReference type="NCBI Taxonomy" id="1226010"/>
    <lineage>
        <taxon>Eukaryota</taxon>
        <taxon>Fungi</taxon>
        <taxon>Dikarya</taxon>
        <taxon>Ascomycota</taxon>
        <taxon>Pezizomycotina</taxon>
        <taxon>Eurotiomycetes</taxon>
        <taxon>Eurotiomycetidae</taxon>
        <taxon>Eurotiales</taxon>
        <taxon>Aspergillaceae</taxon>
        <taxon>Aspergillus</taxon>
        <taxon>Aspergillus subgen. Circumdati</taxon>
    </lineage>
</organism>
<dbReference type="GO" id="GO:0005506">
    <property type="term" value="F:iron ion binding"/>
    <property type="evidence" value="ECO:0007669"/>
    <property type="project" value="InterPro"/>
</dbReference>
<dbReference type="EMBL" id="ML736389">
    <property type="protein sequence ID" value="KAE8371892.1"/>
    <property type="molecule type" value="Genomic_DNA"/>
</dbReference>
<accession>A0A5N7APX2</accession>
<dbReference type="CDD" id="cd11061">
    <property type="entry name" value="CYP67-like"/>
    <property type="match status" value="1"/>
</dbReference>
<keyword evidence="4 8" id="KW-0479">Metal-binding</keyword>
<evidence type="ECO:0000256" key="9">
    <source>
        <dbReference type="RuleBase" id="RU000461"/>
    </source>
</evidence>
<feature type="binding site" description="axial binding residue" evidence="8">
    <location>
        <position position="481"/>
    </location>
    <ligand>
        <name>heme</name>
        <dbReference type="ChEBI" id="CHEBI:30413"/>
    </ligand>
    <ligandPart>
        <name>Fe</name>
        <dbReference type="ChEBI" id="CHEBI:18248"/>
    </ligandPart>
</feature>
<dbReference type="InterPro" id="IPR017972">
    <property type="entry name" value="Cyt_P450_CS"/>
</dbReference>
<evidence type="ECO:0000256" key="8">
    <source>
        <dbReference type="PIRSR" id="PIRSR602401-1"/>
    </source>
</evidence>
<dbReference type="GO" id="GO:0016705">
    <property type="term" value="F:oxidoreductase activity, acting on paired donors, with incorporation or reduction of molecular oxygen"/>
    <property type="evidence" value="ECO:0007669"/>
    <property type="project" value="InterPro"/>
</dbReference>
<comment type="similarity">
    <text evidence="2 9">Belongs to the cytochrome P450 family.</text>
</comment>
<evidence type="ECO:0000256" key="2">
    <source>
        <dbReference type="ARBA" id="ARBA00010617"/>
    </source>
</evidence>
<sequence>MEPFLAIWTHRRNMTRFGHWHVPAFFLGSVMVDYVLRYLRWRHLHDIPGPWIARFSRGWLQSQVRCGHRSLAIHDLHSKYGKIVRLAPNYTSVADESEIQAIYGHGNGFPKRIYDSDFYDAFLDIDWSVFTTRNPAEHTRKRRIVSHAFNASSLARVEQYAHRNMELLVKQWQRMIDSQEDPNNGYVTVDARAWCNYLTFDIISDLVFGAPFGMLEKGDDTVSMRGAPDDPDISISAVEALNHLGNVSATLGIYPILVPYAKWLPDPFFRHGTEAGREAIANLADIAASAVNRRRRMKVTMTEKREDLLAHLIEATDQTGARLGHRELTSETFALIVAGSDTSSSTLCALVYWVASTPRVLSKLQAALDEAIPAEIEVPHLATVKKITYLQWVIWEALRIHSTFGQGLPREVPQERGPVEICGHTFYPGDILSIPGYTMHHSVDIWGLDVEAFVPERWDPCCLTQRQKESFIPFSEGPRACIGRDLAEMELFVGCATLFRLFDIRVEQKGPLEVRERWLRKPVSLRVEIKRRYLDTLPCEREA</sequence>
<evidence type="ECO:0000313" key="10">
    <source>
        <dbReference type="EMBL" id="KAE8371892.1"/>
    </source>
</evidence>
<evidence type="ECO:0000256" key="4">
    <source>
        <dbReference type="ARBA" id="ARBA00022723"/>
    </source>
</evidence>
<dbReference type="AlphaFoldDB" id="A0A5N7APX2"/>
<dbReference type="PANTHER" id="PTHR24305:SF29">
    <property type="entry name" value="BENZOATE-PARA-HYDROXYLASE"/>
    <property type="match status" value="1"/>
</dbReference>
<evidence type="ECO:0000256" key="7">
    <source>
        <dbReference type="ARBA" id="ARBA00023033"/>
    </source>
</evidence>
<dbReference type="Pfam" id="PF00067">
    <property type="entry name" value="p450"/>
    <property type="match status" value="1"/>
</dbReference>
<comment type="cofactor">
    <cofactor evidence="1 8">
        <name>heme</name>
        <dbReference type="ChEBI" id="CHEBI:30413"/>
    </cofactor>
</comment>
<dbReference type="PANTHER" id="PTHR24305">
    <property type="entry name" value="CYTOCHROME P450"/>
    <property type="match status" value="1"/>
</dbReference>
<evidence type="ECO:0000313" key="11">
    <source>
        <dbReference type="Proteomes" id="UP000326198"/>
    </source>
</evidence>
<evidence type="ECO:0000256" key="1">
    <source>
        <dbReference type="ARBA" id="ARBA00001971"/>
    </source>
</evidence>
<dbReference type="InterPro" id="IPR036396">
    <property type="entry name" value="Cyt_P450_sf"/>
</dbReference>
<keyword evidence="11" id="KW-1185">Reference proteome</keyword>
<dbReference type="InterPro" id="IPR002401">
    <property type="entry name" value="Cyt_P450_E_grp-I"/>
</dbReference>
<dbReference type="Proteomes" id="UP000326198">
    <property type="component" value="Unassembled WGS sequence"/>
</dbReference>
<dbReference type="PRINTS" id="PR00385">
    <property type="entry name" value="P450"/>
</dbReference>
<name>A0A5N7APX2_9EURO</name>
<protein>
    <submittedName>
        <fullName evidence="10">Cytochrome P450</fullName>
    </submittedName>
</protein>
<dbReference type="PROSITE" id="PS00086">
    <property type="entry name" value="CYTOCHROME_P450"/>
    <property type="match status" value="1"/>
</dbReference>
<dbReference type="SUPFAM" id="SSF48264">
    <property type="entry name" value="Cytochrome P450"/>
    <property type="match status" value="1"/>
</dbReference>
<reference evidence="10 11" key="1">
    <citation type="submission" date="2019-04" db="EMBL/GenBank/DDBJ databases">
        <title>Friends and foes A comparative genomics studyof 23 Aspergillus species from section Flavi.</title>
        <authorList>
            <consortium name="DOE Joint Genome Institute"/>
            <person name="Kjaerbolling I."/>
            <person name="Vesth T."/>
            <person name="Frisvad J.C."/>
            <person name="Nybo J.L."/>
            <person name="Theobald S."/>
            <person name="Kildgaard S."/>
            <person name="Isbrandt T."/>
            <person name="Kuo A."/>
            <person name="Sato A."/>
            <person name="Lyhne E.K."/>
            <person name="Kogle M.E."/>
            <person name="Wiebenga A."/>
            <person name="Kun R.S."/>
            <person name="Lubbers R.J."/>
            <person name="Makela M.R."/>
            <person name="Barry K."/>
            <person name="Chovatia M."/>
            <person name="Clum A."/>
            <person name="Daum C."/>
            <person name="Haridas S."/>
            <person name="He G."/>
            <person name="LaButti K."/>
            <person name="Lipzen A."/>
            <person name="Mondo S."/>
            <person name="Riley R."/>
            <person name="Salamov A."/>
            <person name="Simmons B.A."/>
            <person name="Magnuson J.K."/>
            <person name="Henrissat B."/>
            <person name="Mortensen U.H."/>
            <person name="Larsen T.O."/>
            <person name="Devries R.P."/>
            <person name="Grigoriev I.V."/>
            <person name="Machida M."/>
            <person name="Baker S.E."/>
            <person name="Andersen M.R."/>
        </authorList>
    </citation>
    <scope>NUCLEOTIDE SEQUENCE [LARGE SCALE GENOMIC DNA]</scope>
    <source>
        <strain evidence="10 11">IBT 29228</strain>
    </source>
</reference>
<evidence type="ECO:0000256" key="6">
    <source>
        <dbReference type="ARBA" id="ARBA00023004"/>
    </source>
</evidence>
<keyword evidence="7 9" id="KW-0503">Monooxygenase</keyword>
<dbReference type="Gene3D" id="1.10.630.10">
    <property type="entry name" value="Cytochrome P450"/>
    <property type="match status" value="1"/>
</dbReference>
<gene>
    <name evidence="10" type="ORF">BDV26DRAFT_302365</name>
</gene>
<keyword evidence="6 8" id="KW-0408">Iron</keyword>
<keyword evidence="5 9" id="KW-0560">Oxidoreductase</keyword>
<evidence type="ECO:0000256" key="3">
    <source>
        <dbReference type="ARBA" id="ARBA00022617"/>
    </source>
</evidence>
<keyword evidence="3 8" id="KW-0349">Heme</keyword>
<dbReference type="PRINTS" id="PR00463">
    <property type="entry name" value="EP450I"/>
</dbReference>